<organism evidence="2">
    <name type="scientific">Pectinophora gossypiella</name>
    <name type="common">Cotton pink bollworm</name>
    <name type="synonym">Depressaria gossypiella</name>
    <dbReference type="NCBI Taxonomy" id="13191"/>
    <lineage>
        <taxon>Eukaryota</taxon>
        <taxon>Metazoa</taxon>
        <taxon>Ecdysozoa</taxon>
        <taxon>Arthropoda</taxon>
        <taxon>Hexapoda</taxon>
        <taxon>Insecta</taxon>
        <taxon>Pterygota</taxon>
        <taxon>Neoptera</taxon>
        <taxon>Endopterygota</taxon>
        <taxon>Lepidoptera</taxon>
        <taxon>Glossata</taxon>
        <taxon>Ditrysia</taxon>
        <taxon>Gelechioidea</taxon>
        <taxon>Gelechiidae</taxon>
        <taxon>Apatetrinae</taxon>
        <taxon>Pectinophora</taxon>
    </lineage>
</organism>
<reference evidence="2" key="1">
    <citation type="submission" date="2015-09" db="EMBL/GenBank/DDBJ databases">
        <title>De novo assembly of Pectinophora gossypiella (Pink Bollworm) gut transcriptome.</title>
        <authorList>
            <person name="Tassone E.E."/>
        </authorList>
    </citation>
    <scope>NUCLEOTIDE SEQUENCE</scope>
</reference>
<dbReference type="OrthoDB" id="8194935at2759"/>
<dbReference type="AlphaFoldDB" id="A0A1E1WRZ5"/>
<evidence type="ECO:0000313" key="2">
    <source>
        <dbReference type="EMBL" id="JAT89799.1"/>
    </source>
</evidence>
<proteinExistence type="predicted"/>
<sequence length="169" mass="18604">MVKVKVLVIKITANCCKKVPAYDDTVFTYKMTLPDDSDKLKRLISERGYVKSCLTRIERFCASGLETASLELLQEKRTRLVEILKEYEKYNKEILFLNPDDKENPEEYEKKRALAMENTSGEKMYSSAADSAGTSKGGKPGKSASFVAASTSCSPTRVAAANTNGALPG</sequence>
<name>A0A1E1WRZ5_PECGO</name>
<feature type="compositionally biased region" description="Polar residues" evidence="1">
    <location>
        <begin position="148"/>
        <end position="169"/>
    </location>
</feature>
<accession>A0A1E1WRZ5</accession>
<protein>
    <submittedName>
        <fullName evidence="2">Uncharacterized protein</fullName>
    </submittedName>
</protein>
<feature type="region of interest" description="Disordered" evidence="1">
    <location>
        <begin position="119"/>
        <end position="169"/>
    </location>
</feature>
<evidence type="ECO:0000256" key="1">
    <source>
        <dbReference type="SAM" id="MobiDB-lite"/>
    </source>
</evidence>
<dbReference type="EMBL" id="GDQN01001255">
    <property type="protein sequence ID" value="JAT89799.1"/>
    <property type="molecule type" value="Transcribed_RNA"/>
</dbReference>
<gene>
    <name evidence="2" type="ORF">g.15029</name>
</gene>